<gene>
    <name evidence="2" type="ORF">F7725_018889</name>
</gene>
<reference evidence="2 3" key="1">
    <citation type="submission" date="2020-03" db="EMBL/GenBank/DDBJ databases">
        <title>Dissostichus mawsoni Genome sequencing and assembly.</title>
        <authorList>
            <person name="Park H."/>
        </authorList>
    </citation>
    <scope>NUCLEOTIDE SEQUENCE [LARGE SCALE GENOMIC DNA]</scope>
    <source>
        <strain evidence="2">DM0001</strain>
        <tissue evidence="2">Muscle</tissue>
    </source>
</reference>
<sequence length="73" mass="7673">MEFALLIPVLRLPMLHSGSPLPGSLNSHLSNKESTANHRVVALGYHVHHPGSPMSGGGVTESRCASASTWQSA</sequence>
<keyword evidence="3" id="KW-1185">Reference proteome</keyword>
<accession>A0A7J5XSW3</accession>
<name>A0A7J5XSW3_DISMA</name>
<comment type="caution">
    <text evidence="2">The sequence shown here is derived from an EMBL/GenBank/DDBJ whole genome shotgun (WGS) entry which is preliminary data.</text>
</comment>
<dbReference type="EMBL" id="JAAKFY010000021">
    <property type="protein sequence ID" value="KAF3840172.1"/>
    <property type="molecule type" value="Genomic_DNA"/>
</dbReference>
<evidence type="ECO:0000313" key="3">
    <source>
        <dbReference type="Proteomes" id="UP000518266"/>
    </source>
</evidence>
<dbReference type="Proteomes" id="UP000518266">
    <property type="component" value="Unassembled WGS sequence"/>
</dbReference>
<protein>
    <submittedName>
        <fullName evidence="2">Uncharacterized protein</fullName>
    </submittedName>
</protein>
<feature type="compositionally biased region" description="Polar residues" evidence="1">
    <location>
        <begin position="63"/>
        <end position="73"/>
    </location>
</feature>
<organism evidence="2 3">
    <name type="scientific">Dissostichus mawsoni</name>
    <name type="common">Antarctic cod</name>
    <dbReference type="NCBI Taxonomy" id="36200"/>
    <lineage>
        <taxon>Eukaryota</taxon>
        <taxon>Metazoa</taxon>
        <taxon>Chordata</taxon>
        <taxon>Craniata</taxon>
        <taxon>Vertebrata</taxon>
        <taxon>Euteleostomi</taxon>
        <taxon>Actinopterygii</taxon>
        <taxon>Neopterygii</taxon>
        <taxon>Teleostei</taxon>
        <taxon>Neoteleostei</taxon>
        <taxon>Acanthomorphata</taxon>
        <taxon>Eupercaria</taxon>
        <taxon>Perciformes</taxon>
        <taxon>Notothenioidei</taxon>
        <taxon>Nototheniidae</taxon>
        <taxon>Dissostichus</taxon>
    </lineage>
</organism>
<proteinExistence type="predicted"/>
<feature type="region of interest" description="Disordered" evidence="1">
    <location>
        <begin position="51"/>
        <end position="73"/>
    </location>
</feature>
<dbReference type="AlphaFoldDB" id="A0A7J5XSW3"/>
<evidence type="ECO:0000313" key="2">
    <source>
        <dbReference type="EMBL" id="KAF3840172.1"/>
    </source>
</evidence>
<evidence type="ECO:0000256" key="1">
    <source>
        <dbReference type="SAM" id="MobiDB-lite"/>
    </source>
</evidence>